<feature type="domain" description="DM2" evidence="2">
    <location>
        <begin position="235"/>
        <end position="313"/>
    </location>
</feature>
<evidence type="ECO:0000256" key="1">
    <source>
        <dbReference type="SAM" id="MobiDB-lite"/>
    </source>
</evidence>
<comment type="caution">
    <text evidence="4">The sequence shown here is derived from an EMBL/GenBank/DDBJ whole genome shotgun (WGS) entry which is preliminary data.</text>
</comment>
<keyword evidence="5" id="KW-1185">Reference proteome</keyword>
<evidence type="ECO:0000259" key="2">
    <source>
        <dbReference type="PROSITE" id="PS51925"/>
    </source>
</evidence>
<reference evidence="4 5" key="1">
    <citation type="journal article" date="2018" name="Mol. Biol. Evol.">
        <title>Analysis of the draft genome of the red seaweed Gracilariopsis chorda provides insights into genome size evolution in Rhodophyta.</title>
        <authorList>
            <person name="Lee J."/>
            <person name="Yang E.C."/>
            <person name="Graf L."/>
            <person name="Yang J.H."/>
            <person name="Qiu H."/>
            <person name="Zel Zion U."/>
            <person name="Chan C.X."/>
            <person name="Stephens T.G."/>
            <person name="Weber A.P.M."/>
            <person name="Boo G.H."/>
            <person name="Boo S.M."/>
            <person name="Kim K.M."/>
            <person name="Shin Y."/>
            <person name="Jung M."/>
            <person name="Lee S.J."/>
            <person name="Yim H.S."/>
            <person name="Lee J.H."/>
            <person name="Bhattacharya D."/>
            <person name="Yoon H.S."/>
        </authorList>
    </citation>
    <scope>NUCLEOTIDE SEQUENCE [LARGE SCALE GENOMIC DNA]</scope>
    <source>
        <strain evidence="4 5">SKKU-2015</strain>
        <tissue evidence="4">Whole body</tissue>
    </source>
</reference>
<dbReference type="AlphaFoldDB" id="A0A2V3J5S6"/>
<evidence type="ECO:0000313" key="5">
    <source>
        <dbReference type="Proteomes" id="UP000247409"/>
    </source>
</evidence>
<dbReference type="SMART" id="SM00151">
    <property type="entry name" value="SWIB"/>
    <property type="match status" value="2"/>
</dbReference>
<dbReference type="Proteomes" id="UP000247409">
    <property type="component" value="Unassembled WGS sequence"/>
</dbReference>
<name>A0A2V3J5S6_9FLOR</name>
<dbReference type="InterPro" id="IPR003121">
    <property type="entry name" value="SWIB_MDM2_domain"/>
</dbReference>
<dbReference type="SUPFAM" id="SSF47592">
    <property type="entry name" value="SWIB/MDM2 domain"/>
    <property type="match status" value="2"/>
</dbReference>
<dbReference type="EMBL" id="NBIV01000012">
    <property type="protein sequence ID" value="PXF48740.1"/>
    <property type="molecule type" value="Genomic_DNA"/>
</dbReference>
<dbReference type="InterPro" id="IPR014876">
    <property type="entry name" value="DEK_C"/>
</dbReference>
<dbReference type="OrthoDB" id="10251073at2759"/>
<feature type="domain" description="DM2" evidence="2">
    <location>
        <begin position="100"/>
        <end position="177"/>
    </location>
</feature>
<evidence type="ECO:0000259" key="3">
    <source>
        <dbReference type="PROSITE" id="PS51998"/>
    </source>
</evidence>
<accession>A0A2V3J5S6</accession>
<feature type="compositionally biased region" description="Basic and acidic residues" evidence="1">
    <location>
        <begin position="220"/>
        <end position="231"/>
    </location>
</feature>
<dbReference type="InterPro" id="IPR019835">
    <property type="entry name" value="SWIB_domain"/>
</dbReference>
<dbReference type="PROSITE" id="PS51998">
    <property type="entry name" value="DEK_C"/>
    <property type="match status" value="1"/>
</dbReference>
<dbReference type="PROSITE" id="PS51925">
    <property type="entry name" value="SWIB_MDM2"/>
    <property type="match status" value="2"/>
</dbReference>
<dbReference type="PANTHER" id="PTHR13844">
    <property type="entry name" value="SWI/SNF-RELATED MATRIX-ASSOCIATED ACTIN-DEPENDENT REGULATOR OF CHROMATIN SUBFAMILY D"/>
    <property type="match status" value="1"/>
</dbReference>
<dbReference type="Pfam" id="PF02201">
    <property type="entry name" value="SWIB"/>
    <property type="match status" value="2"/>
</dbReference>
<protein>
    <submittedName>
        <fullName evidence="4">Upstream activation factor subunit spp27</fullName>
    </submittedName>
</protein>
<dbReference type="SUPFAM" id="SSF109715">
    <property type="entry name" value="DEK C-terminal domain"/>
    <property type="match status" value="1"/>
</dbReference>
<dbReference type="STRING" id="448386.A0A2V3J5S6"/>
<dbReference type="CDD" id="cd10567">
    <property type="entry name" value="SWIB-MDM2_like"/>
    <property type="match status" value="2"/>
</dbReference>
<dbReference type="Gene3D" id="1.10.10.60">
    <property type="entry name" value="Homeodomain-like"/>
    <property type="match status" value="1"/>
</dbReference>
<proteinExistence type="predicted"/>
<dbReference type="Pfam" id="PF08766">
    <property type="entry name" value="DEK_C"/>
    <property type="match status" value="1"/>
</dbReference>
<dbReference type="InterPro" id="IPR036885">
    <property type="entry name" value="SWIB_MDM2_dom_sf"/>
</dbReference>
<feature type="region of interest" description="Disordered" evidence="1">
    <location>
        <begin position="201"/>
        <end position="238"/>
    </location>
</feature>
<feature type="region of interest" description="Disordered" evidence="1">
    <location>
        <begin position="66"/>
        <end position="93"/>
    </location>
</feature>
<sequence>MVLPSEETLTTAINDILRSNDLERITLRMVMSMLSEKLSLPLSQLQRQKPLVRRKIDDFLAAFQGEGADHSTDQPSTAAGSKRKSSVSEPKPVKSVKLTGLERAVVLSEPLAEFIGETVISRSHIPKHISAYAKKHDLQDPTDRRRIICDDALKAALSVDHFTFFSLAKTVSGLVRKPEECDEHLQELAKKCEEKIIQEKLERKQREALNPPPPRPTKRPKQDKSNPDRPRRPSAFSKPMQLSDALTAVCGESQLSRTDVVKKIWEYIRENQLKDPDDGKKILCDEKLMAIFKGSKTVSNMGIAKFLSAHMTKIP</sequence>
<gene>
    <name evidence="4" type="ORF">BWQ96_01592</name>
</gene>
<evidence type="ECO:0000313" key="4">
    <source>
        <dbReference type="EMBL" id="PXF48740.1"/>
    </source>
</evidence>
<organism evidence="4 5">
    <name type="scientific">Gracilariopsis chorda</name>
    <dbReference type="NCBI Taxonomy" id="448386"/>
    <lineage>
        <taxon>Eukaryota</taxon>
        <taxon>Rhodophyta</taxon>
        <taxon>Florideophyceae</taxon>
        <taxon>Rhodymeniophycidae</taxon>
        <taxon>Gracilariales</taxon>
        <taxon>Gracilariaceae</taxon>
        <taxon>Gracilariopsis</taxon>
    </lineage>
</organism>
<feature type="domain" description="DEK-C" evidence="3">
    <location>
        <begin position="3"/>
        <end position="61"/>
    </location>
</feature>
<dbReference type="Gene3D" id="1.10.245.10">
    <property type="entry name" value="SWIB/MDM2 domain"/>
    <property type="match status" value="2"/>
</dbReference>